<keyword evidence="1" id="KW-0479">Metal-binding</keyword>
<feature type="compositionally biased region" description="Pro residues" evidence="3">
    <location>
        <begin position="527"/>
        <end position="545"/>
    </location>
</feature>
<dbReference type="PROSITE" id="PS50143">
    <property type="entry name" value="BIR_REPEAT_2"/>
    <property type="match status" value="2"/>
</dbReference>
<evidence type="ECO:0000256" key="2">
    <source>
        <dbReference type="ARBA" id="ARBA00022833"/>
    </source>
</evidence>
<comment type="caution">
    <text evidence="4">The sequence shown here is derived from an EMBL/GenBank/DDBJ whole genome shotgun (WGS) entry which is preliminary data.</text>
</comment>
<feature type="compositionally biased region" description="Acidic residues" evidence="3">
    <location>
        <begin position="284"/>
        <end position="297"/>
    </location>
</feature>
<feature type="compositionally biased region" description="Basic and acidic residues" evidence="3">
    <location>
        <begin position="405"/>
        <end position="417"/>
    </location>
</feature>
<dbReference type="OrthoDB" id="2196114at2759"/>
<dbReference type="PANTHER" id="PTHR46771:SF5">
    <property type="entry name" value="DETERIN"/>
    <property type="match status" value="1"/>
</dbReference>
<dbReference type="Proteomes" id="UP000748025">
    <property type="component" value="Unassembled WGS sequence"/>
</dbReference>
<dbReference type="AlphaFoldDB" id="A0A9P7T3G7"/>
<dbReference type="CDD" id="cd00022">
    <property type="entry name" value="BIR"/>
    <property type="match status" value="2"/>
</dbReference>
<accession>A0A9P7T3G7</accession>
<reference evidence="4" key="1">
    <citation type="journal article" date="2020" name="bioRxiv">
        <title>Whole genome comparisons of ergot fungi reveals the divergence and evolution of species within the genus Claviceps are the result of varying mechanisms driving genome evolution and host range expansion.</title>
        <authorList>
            <person name="Wyka S.A."/>
            <person name="Mondo S.J."/>
            <person name="Liu M."/>
            <person name="Dettman J."/>
            <person name="Nalam V."/>
            <person name="Broders K.D."/>
        </authorList>
    </citation>
    <scope>NUCLEOTIDE SEQUENCE</scope>
    <source>
        <strain evidence="4">CCC 602</strain>
    </source>
</reference>
<dbReference type="SMART" id="SM00238">
    <property type="entry name" value="BIR"/>
    <property type="match status" value="2"/>
</dbReference>
<feature type="compositionally biased region" description="Basic and acidic residues" evidence="3">
    <location>
        <begin position="663"/>
        <end position="672"/>
    </location>
</feature>
<evidence type="ECO:0000256" key="3">
    <source>
        <dbReference type="SAM" id="MobiDB-lite"/>
    </source>
</evidence>
<dbReference type="PANTHER" id="PTHR46771">
    <property type="entry name" value="DETERIN"/>
    <property type="match status" value="1"/>
</dbReference>
<feature type="compositionally biased region" description="Low complexity" evidence="3">
    <location>
        <begin position="602"/>
        <end position="615"/>
    </location>
</feature>
<organism evidence="4 5">
    <name type="scientific">Claviceps pusilla</name>
    <dbReference type="NCBI Taxonomy" id="123648"/>
    <lineage>
        <taxon>Eukaryota</taxon>
        <taxon>Fungi</taxon>
        <taxon>Dikarya</taxon>
        <taxon>Ascomycota</taxon>
        <taxon>Pezizomycotina</taxon>
        <taxon>Sordariomycetes</taxon>
        <taxon>Hypocreomycetidae</taxon>
        <taxon>Hypocreales</taxon>
        <taxon>Clavicipitaceae</taxon>
        <taxon>Claviceps</taxon>
    </lineage>
</organism>
<dbReference type="SUPFAM" id="SSF57924">
    <property type="entry name" value="Inhibitor of apoptosis (IAP) repeat"/>
    <property type="match status" value="2"/>
</dbReference>
<feature type="compositionally biased region" description="Basic residues" evidence="3">
    <location>
        <begin position="505"/>
        <end position="524"/>
    </location>
</feature>
<dbReference type="GO" id="GO:0046872">
    <property type="term" value="F:metal ion binding"/>
    <property type="evidence" value="ECO:0007669"/>
    <property type="project" value="UniProtKB-KW"/>
</dbReference>
<evidence type="ECO:0000313" key="4">
    <source>
        <dbReference type="EMBL" id="KAG6017270.1"/>
    </source>
</evidence>
<feature type="compositionally biased region" description="Acidic residues" evidence="3">
    <location>
        <begin position="645"/>
        <end position="662"/>
    </location>
</feature>
<dbReference type="Gene3D" id="1.10.1170.10">
    <property type="entry name" value="Inhibitor Of Apoptosis Protein (2mihbC-IAP-1), Chain A"/>
    <property type="match status" value="2"/>
</dbReference>
<proteinExistence type="predicted"/>
<gene>
    <name evidence="4" type="ORF">E4U43_001878</name>
</gene>
<feature type="compositionally biased region" description="Low complexity" evidence="3">
    <location>
        <begin position="707"/>
        <end position="726"/>
    </location>
</feature>
<feature type="compositionally biased region" description="Low complexity" evidence="3">
    <location>
        <begin position="674"/>
        <end position="693"/>
    </location>
</feature>
<dbReference type="InterPro" id="IPR051190">
    <property type="entry name" value="Baculoviral_IAP"/>
</dbReference>
<feature type="compositionally biased region" description="Low complexity" evidence="3">
    <location>
        <begin position="441"/>
        <end position="456"/>
    </location>
</feature>
<name>A0A9P7T3G7_9HYPO</name>
<dbReference type="InterPro" id="IPR001370">
    <property type="entry name" value="BIR_rpt"/>
</dbReference>
<feature type="compositionally biased region" description="Low complexity" evidence="3">
    <location>
        <begin position="373"/>
        <end position="387"/>
    </location>
</feature>
<dbReference type="EMBL" id="SRPW01000163">
    <property type="protein sequence ID" value="KAG6017270.1"/>
    <property type="molecule type" value="Genomic_DNA"/>
</dbReference>
<dbReference type="Pfam" id="PF00653">
    <property type="entry name" value="BIR"/>
    <property type="match status" value="2"/>
</dbReference>
<sequence length="862" mass="93674">MDQYFTYEARLASFQKGFKKSVSTATGRGRALSWPHKQIAPASLAKAGFYFEPYAENPDNCACFLCGKGMDGWEEGDDPLQEHLKHSPTCGWAIHVAIEADIEEYSKEDPGLPHMVEGRRATFADKWPHEARKGWKCKTKQLVEAGWNYTPTEESDDMATCAYCQLGLDGWEPNDKPYDEHYNRSPNCSFFALLNQFGGMKKKTTRAKAARGSKASRLSAQSVATAASDIASTADTTADAEDSVLTTTSTLSHGAKKSAGRKKATTTKVGSKTTKSKKSRVVEQGEEEQEQEQEEENVEAHEQVSVQPKPATKLARGKKRASDAMEDSIVFMSEAPVPKKRSAASRDTTRMDTSTLTSDDDEMVTAPKRAGRARSSSTRSSGKPSASMASLRAAPEFLTDDEEIERQLEAELDRFTTDDEIDHDSDSERRTAKNKTKNNRNRNNNNNKSNKSTNTAVTGTGKLQDYAMFDPGEIKTDDEALDQELLNLRAEMEVGEPRQELPVPKKGRKAGTTRKTSKQTKTKKAPSPSPSPSISPMPSPSPLPSSPFAEIEADPELEPESEIGQIHGGDRGEVSIDSTDTVVKKTGFATSPPTKRPRGRATKTSTASNTASKSADAPVKRGRGRPAKVVTRSSSPLNSPALEVEQLDDFGSEIHEDEEDIDDVRATRERMRSRPVARQSASPPAAARVSRSRLLAEAPSTPTKVVSPAPSARQPALSPSQSPQSSDAENQPPSSAPVVSAKTRRVVLAPVAATPMQGSPTRPNVLAAGLQSQTPWTAIDLDAVLSTSGLMVVDKENAVGGGLLKQGKELTSPEKQMTLEEWIHFNAGEAEKKLKHECEAMVTQFEREGTRAMNVLEGLTIE</sequence>
<evidence type="ECO:0008006" key="6">
    <source>
        <dbReference type="Google" id="ProtNLM"/>
    </source>
</evidence>
<feature type="compositionally biased region" description="Basic and acidic residues" evidence="3">
    <location>
        <begin position="490"/>
        <end position="499"/>
    </location>
</feature>
<feature type="compositionally biased region" description="Basic residues" evidence="3">
    <location>
        <begin position="254"/>
        <end position="265"/>
    </location>
</feature>
<evidence type="ECO:0000313" key="5">
    <source>
        <dbReference type="Proteomes" id="UP000748025"/>
    </source>
</evidence>
<protein>
    <recommendedName>
        <fullName evidence="6">BIR-domain-containing protein</fullName>
    </recommendedName>
</protein>
<evidence type="ECO:0000256" key="1">
    <source>
        <dbReference type="ARBA" id="ARBA00022723"/>
    </source>
</evidence>
<feature type="region of interest" description="Disordered" evidence="3">
    <location>
        <begin position="247"/>
        <end position="742"/>
    </location>
</feature>
<feature type="compositionally biased region" description="Acidic residues" evidence="3">
    <location>
        <begin position="551"/>
        <end position="561"/>
    </location>
</feature>
<keyword evidence="5" id="KW-1185">Reference proteome</keyword>
<keyword evidence="2" id="KW-0862">Zinc</keyword>